<evidence type="ECO:0000313" key="2">
    <source>
        <dbReference type="WBParaSite" id="RSKR_0000865850.1"/>
    </source>
</evidence>
<sequence>MISTNSTYITRALAIKHVFLKCVPDFEHLSKLTMLNQKTSELLNETPIVWIKSELYRDTFKLKLSLADNVFEGYLLHEPFNSEVEYINLVDQLTDSFFGKVYFMDLELWSPSKDGYCQIKESLISTLNRLLGRAYKLVHIKFTFNCTRMKYPSDRRKHAPHIINETEILYLISSLKLKAIQTINLAHTEVMVNVEILENNESYENVLFKKFTNLKTIFLNFFIFTRDSQYYNHKVDKALKTINSDVFVLRLKCNFIEDVVRSVNWSSMLKALNKTNCIEIIHKETQEKIEECCEEGKWRDCNLIFSQLDINHNDSLGIRANAFDNFKHLKQLHFMQLDNNLNNKQSFSDSDLYNLKESFSLLFNLKHLVIYIGNNFLNFDWFERLKKSTCIFPKSIEYLQIKVTNFGINGYNEQIAEAYPNLKVLDFIIKKSDDSERLKIPSVDKYFFMAFNNLEMLYLSCLQNVQFVLPQSIRKVRIDCNDNYDSFNERPLGMEYYNQTFGSISHDIRKLKTEMEAEKKGGLKMLKSFYKCCCCDFKPKRKYTYIRRCPNNCVSYIYLNNITDFKLNEEYVRQNSKTPFSHFSTN</sequence>
<dbReference type="Proteomes" id="UP000095286">
    <property type="component" value="Unplaced"/>
</dbReference>
<reference evidence="2" key="1">
    <citation type="submission" date="2016-11" db="UniProtKB">
        <authorList>
            <consortium name="WormBaseParasite"/>
        </authorList>
    </citation>
    <scope>IDENTIFICATION</scope>
    <source>
        <strain evidence="2">KR3021</strain>
    </source>
</reference>
<evidence type="ECO:0000313" key="1">
    <source>
        <dbReference type="Proteomes" id="UP000095286"/>
    </source>
</evidence>
<dbReference type="WBParaSite" id="RSKR_0000865850.1">
    <property type="protein sequence ID" value="RSKR_0000865850.1"/>
    <property type="gene ID" value="RSKR_0000865850"/>
</dbReference>
<name>A0AC35U8A7_9BILA</name>
<protein>
    <submittedName>
        <fullName evidence="2">F-box domain-containing protein</fullName>
    </submittedName>
</protein>
<organism evidence="1 2">
    <name type="scientific">Rhabditophanes sp. KR3021</name>
    <dbReference type="NCBI Taxonomy" id="114890"/>
    <lineage>
        <taxon>Eukaryota</taxon>
        <taxon>Metazoa</taxon>
        <taxon>Ecdysozoa</taxon>
        <taxon>Nematoda</taxon>
        <taxon>Chromadorea</taxon>
        <taxon>Rhabditida</taxon>
        <taxon>Tylenchina</taxon>
        <taxon>Panagrolaimomorpha</taxon>
        <taxon>Strongyloidoidea</taxon>
        <taxon>Alloionematidae</taxon>
        <taxon>Rhabditophanes</taxon>
    </lineage>
</organism>
<proteinExistence type="predicted"/>
<accession>A0AC35U8A7</accession>